<dbReference type="InterPro" id="IPR036682">
    <property type="entry name" value="OS_D_A10/PebIII_sf"/>
</dbReference>
<accession>A0A1B3P5K9</accession>
<dbReference type="PANTHER" id="PTHR11257:SF12">
    <property type="entry name" value="EJACULATORY BULB-SPECIFIC PROTEIN 3-RELATED"/>
    <property type="match status" value="1"/>
</dbReference>
<name>A0A1B3P5K9_EOGHI</name>
<feature type="signal peptide" evidence="1">
    <location>
        <begin position="1"/>
        <end position="18"/>
    </location>
</feature>
<dbReference type="PANTHER" id="PTHR11257">
    <property type="entry name" value="CHEMOSENSORY PROTEIN-RELATED"/>
    <property type="match status" value="1"/>
</dbReference>
<dbReference type="SUPFAM" id="SSF100910">
    <property type="entry name" value="Chemosensory protein Csp2"/>
    <property type="match status" value="1"/>
</dbReference>
<evidence type="ECO:0000256" key="1">
    <source>
        <dbReference type="SAM" id="SignalP"/>
    </source>
</evidence>
<dbReference type="Gene3D" id="1.10.2080.10">
    <property type="entry name" value="Insect odorant-binding protein A10/Ejaculatory bulb-specific protein 3"/>
    <property type="match status" value="1"/>
</dbReference>
<dbReference type="EMBL" id="KX655949">
    <property type="protein sequence ID" value="AOG12898.1"/>
    <property type="molecule type" value="mRNA"/>
</dbReference>
<dbReference type="InterPro" id="IPR005055">
    <property type="entry name" value="A10/PebIII"/>
</dbReference>
<reference evidence="2" key="1">
    <citation type="journal article" date="2016" name="BMC Genomics">
        <title>Antennal transcriptome analysis and expression profiles of odorant binding proteins in Eogystia hippophaecolus (Lepidoptera: Cossidae).</title>
        <authorList>
            <person name="Hu P."/>
            <person name="Tao J."/>
            <person name="Cui M."/>
            <person name="Gao C."/>
            <person name="Lu P."/>
            <person name="Luo Y."/>
        </authorList>
    </citation>
    <scope>NUCLEOTIDE SEQUENCE</scope>
</reference>
<organism evidence="2">
    <name type="scientific">Eogystia hippophaecolus</name>
    <name type="common">Moth</name>
    <name type="synonym">Holcocerus hippophaecolus</name>
    <dbReference type="NCBI Taxonomy" id="1206364"/>
    <lineage>
        <taxon>Eukaryota</taxon>
        <taxon>Metazoa</taxon>
        <taxon>Ecdysozoa</taxon>
        <taxon>Arthropoda</taxon>
        <taxon>Hexapoda</taxon>
        <taxon>Insecta</taxon>
        <taxon>Pterygota</taxon>
        <taxon>Neoptera</taxon>
        <taxon>Endopterygota</taxon>
        <taxon>Lepidoptera</taxon>
        <taxon>Glossata</taxon>
        <taxon>Ditrysia</taxon>
        <taxon>Cossoidea</taxon>
        <taxon>Cossidae</taxon>
        <taxon>Cossinae</taxon>
        <taxon>Eogystia</taxon>
    </lineage>
</organism>
<evidence type="ECO:0000313" key="2">
    <source>
        <dbReference type="EMBL" id="AOG12898.1"/>
    </source>
</evidence>
<keyword evidence="1" id="KW-0732">Signal</keyword>
<feature type="chain" id="PRO_5008552478" evidence="1">
    <location>
        <begin position="19"/>
        <end position="130"/>
    </location>
</feature>
<proteinExistence type="evidence at transcript level"/>
<sequence>MIMKCVIALICVLGMVIADEKYTDKYDNINLDEILGNKRLLQAYVNCVLDKGKCSPEGKELRDNVEEALQTGCAKCTEAQDKGASRVIEHLIKNEKEIWGELTAKYDPEGKYRKKYEDLAKSKGIEIPEN</sequence>
<protein>
    <submittedName>
        <fullName evidence="2">Chemosensory protein</fullName>
    </submittedName>
</protein>
<dbReference type="AlphaFoldDB" id="A0A1B3P5K9"/>
<dbReference type="Pfam" id="PF03392">
    <property type="entry name" value="OS-D"/>
    <property type="match status" value="1"/>
</dbReference>